<dbReference type="InterPro" id="IPR001789">
    <property type="entry name" value="Sig_transdc_resp-reg_receiver"/>
</dbReference>
<dbReference type="Gene3D" id="3.40.50.2300">
    <property type="match status" value="1"/>
</dbReference>
<evidence type="ECO:0000259" key="7">
    <source>
        <dbReference type="PROSITE" id="PS50043"/>
    </source>
</evidence>
<keyword evidence="4 9" id="KW-0238">DNA-binding</keyword>
<dbReference type="PANTHER" id="PTHR43214:SF3">
    <property type="entry name" value="RESPONSE REGULATOR UVRY"/>
    <property type="match status" value="1"/>
</dbReference>
<evidence type="ECO:0000313" key="10">
    <source>
        <dbReference type="Proteomes" id="UP000242175"/>
    </source>
</evidence>
<evidence type="ECO:0000256" key="3">
    <source>
        <dbReference type="ARBA" id="ARBA00023015"/>
    </source>
</evidence>
<evidence type="ECO:0000256" key="4">
    <source>
        <dbReference type="ARBA" id="ARBA00023125"/>
    </source>
</evidence>
<keyword evidence="3" id="KW-0805">Transcription regulation</keyword>
<gene>
    <name evidence="9" type="ORF">CF386_10285</name>
</gene>
<dbReference type="CDD" id="cd06170">
    <property type="entry name" value="LuxR_C_like"/>
    <property type="match status" value="1"/>
</dbReference>
<evidence type="ECO:0000313" key="9">
    <source>
        <dbReference type="EMBL" id="ASK79438.1"/>
    </source>
</evidence>
<name>A0A220VG94_9GAMM</name>
<dbReference type="InterPro" id="IPR000792">
    <property type="entry name" value="Tscrpt_reg_LuxR_C"/>
</dbReference>
<dbReference type="SMART" id="SM00421">
    <property type="entry name" value="HTH_LUXR"/>
    <property type="match status" value="1"/>
</dbReference>
<dbReference type="Proteomes" id="UP000242175">
    <property type="component" value="Chromosome small"/>
</dbReference>
<keyword evidence="2" id="KW-0902">Two-component regulatory system</keyword>
<dbReference type="InterPro" id="IPR016032">
    <property type="entry name" value="Sig_transdc_resp-reg_C-effctor"/>
</dbReference>
<dbReference type="Pfam" id="PF00072">
    <property type="entry name" value="Response_reg"/>
    <property type="match status" value="1"/>
</dbReference>
<dbReference type="InterPro" id="IPR011006">
    <property type="entry name" value="CheY-like_superfamily"/>
</dbReference>
<dbReference type="OrthoDB" id="9796655at2"/>
<accession>A0A220VG94</accession>
<dbReference type="PROSITE" id="PS50043">
    <property type="entry name" value="HTH_LUXR_2"/>
    <property type="match status" value="1"/>
</dbReference>
<dbReference type="Pfam" id="PF00196">
    <property type="entry name" value="GerE"/>
    <property type="match status" value="1"/>
</dbReference>
<evidence type="ECO:0000256" key="5">
    <source>
        <dbReference type="ARBA" id="ARBA00023163"/>
    </source>
</evidence>
<dbReference type="PROSITE" id="PS50110">
    <property type="entry name" value="RESPONSE_REGULATORY"/>
    <property type="match status" value="1"/>
</dbReference>
<dbReference type="PANTHER" id="PTHR43214">
    <property type="entry name" value="TWO-COMPONENT RESPONSE REGULATOR"/>
    <property type="match status" value="1"/>
</dbReference>
<evidence type="ECO:0000256" key="6">
    <source>
        <dbReference type="PROSITE-ProRule" id="PRU00169"/>
    </source>
</evidence>
<dbReference type="GO" id="GO:0006355">
    <property type="term" value="P:regulation of DNA-templated transcription"/>
    <property type="evidence" value="ECO:0007669"/>
    <property type="project" value="InterPro"/>
</dbReference>
<evidence type="ECO:0000256" key="1">
    <source>
        <dbReference type="ARBA" id="ARBA00022553"/>
    </source>
</evidence>
<feature type="modified residue" description="4-aspartylphosphate" evidence="6">
    <location>
        <position position="60"/>
    </location>
</feature>
<reference evidence="9 10" key="1">
    <citation type="journal article" date="2016" name="Int. J. Syst. Evol. Microbiol.">
        <title>Paraphotobacterium marinum gen. nov., sp. nov., a member of the family Vibrionaceae, isolated from surface seawater.</title>
        <authorList>
            <person name="Huang Z."/>
            <person name="Dong C."/>
            <person name="Shao Z."/>
        </authorList>
    </citation>
    <scope>NUCLEOTIDE SEQUENCE [LARGE SCALE GENOMIC DNA]</scope>
    <source>
        <strain evidence="9 10">NSCS20N07D</strain>
    </source>
</reference>
<keyword evidence="10" id="KW-1185">Reference proteome</keyword>
<sequence>MLDKNKIIKTLIVDDHLFIAEGVKSLLENTEQFEVTGICNNGLEVYDYCLKNLPELIILDLSLPGMDGLAVLKKLKGRWPQTKIVCLSADTKEITVKQAIDSGASGYVLKRSSQETLLKAINNAFIEQKFIDEAIQISLISTDLDQTEKKDPPKKLTPRELQILKLVAEGHKNRDIAELLVISLKTVEAHRLNLMRKLQAHNALDLMNWASRLGLRLDK</sequence>
<dbReference type="InterPro" id="IPR058245">
    <property type="entry name" value="NreC/VraR/RcsB-like_REC"/>
</dbReference>
<dbReference type="SUPFAM" id="SSF52172">
    <property type="entry name" value="CheY-like"/>
    <property type="match status" value="1"/>
</dbReference>
<dbReference type="SMART" id="SM00448">
    <property type="entry name" value="REC"/>
    <property type="match status" value="1"/>
</dbReference>
<evidence type="ECO:0000256" key="2">
    <source>
        <dbReference type="ARBA" id="ARBA00023012"/>
    </source>
</evidence>
<dbReference type="KEGG" id="pmai:CF386_10285"/>
<organism evidence="9 10">
    <name type="scientific">Paraphotobacterium marinum</name>
    <dbReference type="NCBI Taxonomy" id="1755811"/>
    <lineage>
        <taxon>Bacteria</taxon>
        <taxon>Pseudomonadati</taxon>
        <taxon>Pseudomonadota</taxon>
        <taxon>Gammaproteobacteria</taxon>
        <taxon>Vibrionales</taxon>
        <taxon>Vibrionaceae</taxon>
        <taxon>Paraphotobacterium</taxon>
    </lineage>
</organism>
<protein>
    <submittedName>
        <fullName evidence="9">DNA-binding response regulator</fullName>
    </submittedName>
</protein>
<keyword evidence="1 6" id="KW-0597">Phosphoprotein</keyword>
<dbReference type="GO" id="GO:0000160">
    <property type="term" value="P:phosphorelay signal transduction system"/>
    <property type="evidence" value="ECO:0007669"/>
    <property type="project" value="UniProtKB-KW"/>
</dbReference>
<dbReference type="PRINTS" id="PR00038">
    <property type="entry name" value="HTHLUXR"/>
</dbReference>
<dbReference type="NCBIfam" id="NF011896">
    <property type="entry name" value="PRK15369.1"/>
    <property type="match status" value="1"/>
</dbReference>
<proteinExistence type="predicted"/>
<evidence type="ECO:0000259" key="8">
    <source>
        <dbReference type="PROSITE" id="PS50110"/>
    </source>
</evidence>
<dbReference type="EMBL" id="CP022356">
    <property type="protein sequence ID" value="ASK79438.1"/>
    <property type="molecule type" value="Genomic_DNA"/>
</dbReference>
<keyword evidence="5" id="KW-0804">Transcription</keyword>
<feature type="domain" description="Response regulatory" evidence="8">
    <location>
        <begin position="9"/>
        <end position="125"/>
    </location>
</feature>
<dbReference type="RefSeq" id="WP_089074346.1">
    <property type="nucleotide sequence ID" value="NZ_CBCSAM010000004.1"/>
</dbReference>
<dbReference type="CDD" id="cd17535">
    <property type="entry name" value="REC_NarL-like"/>
    <property type="match status" value="1"/>
</dbReference>
<dbReference type="PROSITE" id="PS00622">
    <property type="entry name" value="HTH_LUXR_1"/>
    <property type="match status" value="1"/>
</dbReference>
<dbReference type="InterPro" id="IPR039420">
    <property type="entry name" value="WalR-like"/>
</dbReference>
<dbReference type="GO" id="GO:0003677">
    <property type="term" value="F:DNA binding"/>
    <property type="evidence" value="ECO:0007669"/>
    <property type="project" value="UniProtKB-KW"/>
</dbReference>
<dbReference type="SUPFAM" id="SSF46894">
    <property type="entry name" value="C-terminal effector domain of the bipartite response regulators"/>
    <property type="match status" value="1"/>
</dbReference>
<dbReference type="AlphaFoldDB" id="A0A220VG94"/>
<feature type="domain" description="HTH luxR-type" evidence="7">
    <location>
        <begin position="149"/>
        <end position="214"/>
    </location>
</feature>